<protein>
    <submittedName>
        <fullName evidence="1">Uncharacterized protein</fullName>
    </submittedName>
</protein>
<proteinExistence type="predicted"/>
<reference evidence="1" key="1">
    <citation type="submission" date="2020-04" db="EMBL/GenBank/DDBJ databases">
        <authorList>
            <person name="Chiriac C."/>
            <person name="Salcher M."/>
            <person name="Ghai R."/>
            <person name="Kavagutti S V."/>
        </authorList>
    </citation>
    <scope>NUCLEOTIDE SEQUENCE</scope>
</reference>
<accession>A0A6J5LN43</accession>
<organism evidence="1">
    <name type="scientific">uncultured Caudovirales phage</name>
    <dbReference type="NCBI Taxonomy" id="2100421"/>
    <lineage>
        <taxon>Viruses</taxon>
        <taxon>Duplodnaviria</taxon>
        <taxon>Heunggongvirae</taxon>
        <taxon>Uroviricota</taxon>
        <taxon>Caudoviricetes</taxon>
        <taxon>Peduoviridae</taxon>
        <taxon>Maltschvirus</taxon>
        <taxon>Maltschvirus maltsch</taxon>
    </lineage>
</organism>
<sequence length="58" mass="6558">MQVEQYLVLKPVSFKTGKIEIELHEKGCIFLSYNKKKDAEKASENGKYPIVTLGATKL</sequence>
<gene>
    <name evidence="1" type="ORF">UFOVP286_80</name>
</gene>
<dbReference type="EMBL" id="LR796304">
    <property type="protein sequence ID" value="CAB4135835.1"/>
    <property type="molecule type" value="Genomic_DNA"/>
</dbReference>
<name>A0A6J5LN43_9CAUD</name>
<evidence type="ECO:0000313" key="1">
    <source>
        <dbReference type="EMBL" id="CAB4135835.1"/>
    </source>
</evidence>